<gene>
    <name evidence="1" type="ORF">PSTG_18192</name>
</gene>
<dbReference type="InterPro" id="IPR015943">
    <property type="entry name" value="WD40/YVTN_repeat-like_dom_sf"/>
</dbReference>
<feature type="non-terminal residue" evidence="1">
    <location>
        <position position="187"/>
    </location>
</feature>
<dbReference type="Proteomes" id="UP000054564">
    <property type="component" value="Unassembled WGS sequence"/>
</dbReference>
<evidence type="ECO:0008006" key="3">
    <source>
        <dbReference type="Google" id="ProtNLM"/>
    </source>
</evidence>
<proteinExistence type="predicted"/>
<evidence type="ECO:0000313" key="1">
    <source>
        <dbReference type="EMBL" id="KNE88408.1"/>
    </source>
</evidence>
<comment type="caution">
    <text evidence="1">The sequence shown here is derived from an EMBL/GenBank/DDBJ whole genome shotgun (WGS) entry which is preliminary data.</text>
</comment>
<dbReference type="EMBL" id="AJIL01002078">
    <property type="protein sequence ID" value="KNE88408.1"/>
    <property type="molecule type" value="Genomic_DNA"/>
</dbReference>
<dbReference type="SUPFAM" id="SSF110296">
    <property type="entry name" value="Oligoxyloglucan reducing end-specific cellobiohydrolase"/>
    <property type="match status" value="1"/>
</dbReference>
<reference evidence="2" key="1">
    <citation type="submission" date="2014-03" db="EMBL/GenBank/DDBJ databases">
        <title>The Genome Sequence of Puccinia striiformis f. sp. tritici PST-78.</title>
        <authorList>
            <consortium name="The Broad Institute Genome Sequencing Platform"/>
            <person name="Cuomo C."/>
            <person name="Hulbert S."/>
            <person name="Chen X."/>
            <person name="Walker B."/>
            <person name="Young S.K."/>
            <person name="Zeng Q."/>
            <person name="Gargeya S."/>
            <person name="Fitzgerald M."/>
            <person name="Haas B."/>
            <person name="Abouelleil A."/>
            <person name="Alvarado L."/>
            <person name="Arachchi H.M."/>
            <person name="Berlin A.M."/>
            <person name="Chapman S.B."/>
            <person name="Goldberg J."/>
            <person name="Griggs A."/>
            <person name="Gujja S."/>
            <person name="Hansen M."/>
            <person name="Howarth C."/>
            <person name="Imamovic A."/>
            <person name="Larimer J."/>
            <person name="McCowan C."/>
            <person name="Montmayeur A."/>
            <person name="Murphy C."/>
            <person name="Neiman D."/>
            <person name="Pearson M."/>
            <person name="Priest M."/>
            <person name="Roberts A."/>
            <person name="Saif S."/>
            <person name="Shea T."/>
            <person name="Sisk P."/>
            <person name="Sykes S."/>
            <person name="Wortman J."/>
            <person name="Nusbaum C."/>
            <person name="Birren B."/>
        </authorList>
    </citation>
    <scope>NUCLEOTIDE SEQUENCE [LARGE SCALE GENOMIC DNA]</scope>
    <source>
        <strain evidence="2">race PST-78</strain>
    </source>
</reference>
<dbReference type="AlphaFoldDB" id="A0A0L0UMZ9"/>
<accession>A0A0L0UMZ9</accession>
<evidence type="ECO:0000313" key="2">
    <source>
        <dbReference type="Proteomes" id="UP000054564"/>
    </source>
</evidence>
<name>A0A0L0UMZ9_9BASI</name>
<dbReference type="Gene3D" id="2.130.10.10">
    <property type="entry name" value="YVTN repeat-like/Quinoprotein amine dehydrogenase"/>
    <property type="match status" value="2"/>
</dbReference>
<keyword evidence="2" id="KW-1185">Reference proteome</keyword>
<sequence>MINSPFISKVNKLAGATFNSPNGDIYLGDLDGLYKSIDNGINFKKISDLRQINNLAFSSSGSVYIASDNGLYKSSDGTTFTKISDLGNYIHTVNIASNGDIYVDKNDNYSSKIYKSTDGTTFTKISDLTFNTCKTMLIKPNGDIYVGGTGYESKGGIYKSTDDDKSFKAIEINVNDVEKIVVSNENI</sequence>
<organism evidence="1 2">
    <name type="scientific">Puccinia striiformis f. sp. tritici PST-78</name>
    <dbReference type="NCBI Taxonomy" id="1165861"/>
    <lineage>
        <taxon>Eukaryota</taxon>
        <taxon>Fungi</taxon>
        <taxon>Dikarya</taxon>
        <taxon>Basidiomycota</taxon>
        <taxon>Pucciniomycotina</taxon>
        <taxon>Pucciniomycetes</taxon>
        <taxon>Pucciniales</taxon>
        <taxon>Pucciniaceae</taxon>
        <taxon>Puccinia</taxon>
    </lineage>
</organism>
<protein>
    <recommendedName>
        <fullName evidence="3">Sortilin N-terminal domain-containing protein</fullName>
    </recommendedName>
</protein>